<dbReference type="Pfam" id="PF04101">
    <property type="entry name" value="Glyco_tran_28_C"/>
    <property type="match status" value="1"/>
</dbReference>
<keyword evidence="3" id="KW-1185">Reference proteome</keyword>
<name>A0A3S0Y4X0_CHLFR</name>
<dbReference type="InterPro" id="IPR050519">
    <property type="entry name" value="Glycosyltransf_28_UgtP"/>
</dbReference>
<dbReference type="AlphaFoldDB" id="A0A3S0Y4X0"/>
<comment type="caution">
    <text evidence="2">The sequence shown here is derived from an EMBL/GenBank/DDBJ whole genome shotgun (WGS) entry which is preliminary data.</text>
</comment>
<reference evidence="2 3" key="1">
    <citation type="journal article" date="2019" name="Genome Biol. Evol.">
        <title>Day and night: Metabolic profiles and evolutionary relationships of six axenic non-marine cyanobacteria.</title>
        <authorList>
            <person name="Will S.E."/>
            <person name="Henke P."/>
            <person name="Boedeker C."/>
            <person name="Huang S."/>
            <person name="Brinkmann H."/>
            <person name="Rohde M."/>
            <person name="Jarek M."/>
            <person name="Friedl T."/>
            <person name="Seufert S."/>
            <person name="Schumacher M."/>
            <person name="Overmann J."/>
            <person name="Neumann-Schaal M."/>
            <person name="Petersen J."/>
        </authorList>
    </citation>
    <scope>NUCLEOTIDE SEQUENCE [LARGE SCALE GENOMIC DNA]</scope>
    <source>
        <strain evidence="2 3">PCC 6912</strain>
    </source>
</reference>
<organism evidence="2 3">
    <name type="scientific">Chlorogloeopsis fritschii PCC 6912</name>
    <dbReference type="NCBI Taxonomy" id="211165"/>
    <lineage>
        <taxon>Bacteria</taxon>
        <taxon>Bacillati</taxon>
        <taxon>Cyanobacteriota</taxon>
        <taxon>Cyanophyceae</taxon>
        <taxon>Nostocales</taxon>
        <taxon>Chlorogloeopsidaceae</taxon>
        <taxon>Chlorogloeopsis</taxon>
    </lineage>
</organism>
<dbReference type="InterPro" id="IPR007235">
    <property type="entry name" value="Glyco_trans_28_C"/>
</dbReference>
<dbReference type="Proteomes" id="UP000268857">
    <property type="component" value="Unassembled WGS sequence"/>
</dbReference>
<feature type="domain" description="Glycosyl transferase family 28 C-terminal" evidence="1">
    <location>
        <begin position="230"/>
        <end position="337"/>
    </location>
</feature>
<dbReference type="PANTHER" id="PTHR43025:SF3">
    <property type="entry name" value="MONOGALACTOSYLDIACYLGLYCEROL SYNTHASE 1, CHLOROPLASTIC"/>
    <property type="match status" value="1"/>
</dbReference>
<dbReference type="STRING" id="211165.GCA_000317285_06115"/>
<dbReference type="EMBL" id="RSCJ01000002">
    <property type="protein sequence ID" value="RUR85713.1"/>
    <property type="molecule type" value="Genomic_DNA"/>
</dbReference>
<dbReference type="Gene3D" id="3.40.50.2000">
    <property type="entry name" value="Glycogen Phosphorylase B"/>
    <property type="match status" value="1"/>
</dbReference>
<evidence type="ECO:0000313" key="3">
    <source>
        <dbReference type="Proteomes" id="UP000268857"/>
    </source>
</evidence>
<evidence type="ECO:0000259" key="1">
    <source>
        <dbReference type="Pfam" id="PF04101"/>
    </source>
</evidence>
<dbReference type="GO" id="GO:0016758">
    <property type="term" value="F:hexosyltransferase activity"/>
    <property type="evidence" value="ECO:0007669"/>
    <property type="project" value="InterPro"/>
</dbReference>
<gene>
    <name evidence="2" type="ORF">PCC6912_05380</name>
</gene>
<dbReference type="SUPFAM" id="SSF53756">
    <property type="entry name" value="UDP-Glycosyltransferase/glycogen phosphorylase"/>
    <property type="match status" value="1"/>
</dbReference>
<proteinExistence type="predicted"/>
<dbReference type="PANTHER" id="PTHR43025">
    <property type="entry name" value="MONOGALACTOSYLDIACYLGLYCEROL SYNTHASE"/>
    <property type="match status" value="1"/>
</dbReference>
<protein>
    <recommendedName>
        <fullName evidence="1">Glycosyl transferase family 28 C-terminal domain-containing protein</fullName>
    </recommendedName>
</protein>
<sequence length="383" mass="43652">MSYEKTFSVHIFTLNAGGGHYATLKALNAIAEQQKRPWHITVTDIGQLTDLLDPYKKLFGVNANEMYNDMLSMDWTWFHPVSMFLDKFFINLLYPQAVKLGEQHWNQQKAIDLVISLVPLHNRAIWESLQRVKPGTLMATILTDFADCPPHFWIEPKTKSYFICGTERATNQARALSVSKEYIVQTSGLIVHPRFYQPISSDRPTERQRLGLDPNKITAIVSFGAKGCATILDIARDLERISDKVQVIFLCGTNKKLAQALQERPTQLKQHIQGFTEDVPDFMNLADFLIGKPGSISISEAIIMNLPMIVDRNYSTLINEKYNADWILEKQVGMVIKSFKQIVPAVEELLKPENWLRYKANVTAIQNRAVFEVPDVLQGILDR</sequence>
<accession>A0A3S0Y4X0</accession>
<evidence type="ECO:0000313" key="2">
    <source>
        <dbReference type="EMBL" id="RUR85713.1"/>
    </source>
</evidence>
<dbReference type="OrthoDB" id="9815663at2"/>
<dbReference type="RefSeq" id="WP_016878120.1">
    <property type="nucleotide sequence ID" value="NZ_AJLN01000141.1"/>
</dbReference>